<evidence type="ECO:0000259" key="10">
    <source>
        <dbReference type="Pfam" id="PF00924"/>
    </source>
</evidence>
<feature type="coiled-coil region" evidence="7">
    <location>
        <begin position="125"/>
        <end position="159"/>
    </location>
</feature>
<feature type="transmembrane region" description="Helical" evidence="8">
    <location>
        <begin position="365"/>
        <end position="382"/>
    </location>
</feature>
<feature type="transmembrane region" description="Helical" evidence="8">
    <location>
        <begin position="622"/>
        <end position="649"/>
    </location>
</feature>
<dbReference type="GO" id="GO:0005886">
    <property type="term" value="C:plasma membrane"/>
    <property type="evidence" value="ECO:0007669"/>
    <property type="project" value="UniProtKB-SubCell"/>
</dbReference>
<feature type="signal peptide" evidence="9">
    <location>
        <begin position="1"/>
        <end position="31"/>
    </location>
</feature>
<dbReference type="Pfam" id="PF00924">
    <property type="entry name" value="MS_channel_2nd"/>
    <property type="match status" value="1"/>
</dbReference>
<dbReference type="SUPFAM" id="SSF82861">
    <property type="entry name" value="Mechanosensitive channel protein MscS (YggB), transmembrane region"/>
    <property type="match status" value="1"/>
</dbReference>
<dbReference type="Gene3D" id="2.30.30.60">
    <property type="match status" value="1"/>
</dbReference>
<dbReference type="Gene3D" id="1.10.287.1260">
    <property type="match status" value="1"/>
</dbReference>
<evidence type="ECO:0000259" key="11">
    <source>
        <dbReference type="Pfam" id="PF21082"/>
    </source>
</evidence>
<dbReference type="Pfam" id="PF21082">
    <property type="entry name" value="MS_channel_3rd"/>
    <property type="match status" value="1"/>
</dbReference>
<keyword evidence="13" id="KW-1185">Reference proteome</keyword>
<feature type="domain" description="Mechanosensitive ion channel MscS" evidence="10">
    <location>
        <begin position="636"/>
        <end position="702"/>
    </location>
</feature>
<keyword evidence="6 8" id="KW-0472">Membrane</keyword>
<dbReference type="InterPro" id="IPR023408">
    <property type="entry name" value="MscS_beta-dom_sf"/>
</dbReference>
<dbReference type="InterPro" id="IPR011066">
    <property type="entry name" value="MscS_channel_C_sf"/>
</dbReference>
<dbReference type="OrthoDB" id="9809206at2"/>
<feature type="domain" description="Mechanosensitive ion channel MscS C-terminal" evidence="11">
    <location>
        <begin position="710"/>
        <end position="792"/>
    </location>
</feature>
<feature type="transmembrane region" description="Helical" evidence="8">
    <location>
        <begin position="277"/>
        <end position="298"/>
    </location>
</feature>
<keyword evidence="9" id="KW-0732">Signal</keyword>
<dbReference type="EMBL" id="FXTN01000012">
    <property type="protein sequence ID" value="SMO95257.1"/>
    <property type="molecule type" value="Genomic_DNA"/>
</dbReference>
<dbReference type="PANTHER" id="PTHR30347">
    <property type="entry name" value="POTASSIUM CHANNEL RELATED"/>
    <property type="match status" value="1"/>
</dbReference>
<evidence type="ECO:0000256" key="7">
    <source>
        <dbReference type="SAM" id="Coils"/>
    </source>
</evidence>
<evidence type="ECO:0000256" key="8">
    <source>
        <dbReference type="SAM" id="Phobius"/>
    </source>
</evidence>
<name>A0A521FGE6_9SPHI</name>
<comment type="subcellular location">
    <subcellularLocation>
        <location evidence="1">Cell membrane</location>
        <topology evidence="1">Multi-pass membrane protein</topology>
    </subcellularLocation>
</comment>
<feature type="transmembrane region" description="Helical" evidence="8">
    <location>
        <begin position="394"/>
        <end position="412"/>
    </location>
</feature>
<dbReference type="Proteomes" id="UP000320300">
    <property type="component" value="Unassembled WGS sequence"/>
</dbReference>
<dbReference type="SUPFAM" id="SSF82689">
    <property type="entry name" value="Mechanosensitive channel protein MscS (YggB), C-terminal domain"/>
    <property type="match status" value="1"/>
</dbReference>
<evidence type="ECO:0000256" key="3">
    <source>
        <dbReference type="ARBA" id="ARBA00022475"/>
    </source>
</evidence>
<evidence type="ECO:0000256" key="9">
    <source>
        <dbReference type="SAM" id="SignalP"/>
    </source>
</evidence>
<dbReference type="GO" id="GO:0008381">
    <property type="term" value="F:mechanosensitive monoatomic ion channel activity"/>
    <property type="evidence" value="ECO:0007669"/>
    <property type="project" value="UniProtKB-ARBA"/>
</dbReference>
<reference evidence="12 13" key="1">
    <citation type="submission" date="2017-05" db="EMBL/GenBank/DDBJ databases">
        <authorList>
            <person name="Varghese N."/>
            <person name="Submissions S."/>
        </authorList>
    </citation>
    <scope>NUCLEOTIDE SEQUENCE [LARGE SCALE GENOMIC DNA]</scope>
    <source>
        <strain evidence="12 13">DSM 19036</strain>
    </source>
</reference>
<evidence type="ECO:0000256" key="5">
    <source>
        <dbReference type="ARBA" id="ARBA00022989"/>
    </source>
</evidence>
<dbReference type="InterPro" id="IPR011014">
    <property type="entry name" value="MscS_channel_TM-2"/>
</dbReference>
<feature type="transmembrane region" description="Helical" evidence="8">
    <location>
        <begin position="424"/>
        <end position="445"/>
    </location>
</feature>
<dbReference type="AlphaFoldDB" id="A0A521FGE6"/>
<dbReference type="SUPFAM" id="SSF50182">
    <property type="entry name" value="Sm-like ribonucleoproteins"/>
    <property type="match status" value="1"/>
</dbReference>
<feature type="transmembrane region" description="Helical" evidence="8">
    <location>
        <begin position="507"/>
        <end position="527"/>
    </location>
</feature>
<proteinExistence type="inferred from homology"/>
<evidence type="ECO:0000256" key="1">
    <source>
        <dbReference type="ARBA" id="ARBA00004651"/>
    </source>
</evidence>
<dbReference type="InterPro" id="IPR010920">
    <property type="entry name" value="LSM_dom_sf"/>
</dbReference>
<feature type="transmembrane region" description="Helical" evidence="8">
    <location>
        <begin position="594"/>
        <end position="616"/>
    </location>
</feature>
<dbReference type="Gene3D" id="3.30.70.100">
    <property type="match status" value="1"/>
</dbReference>
<sequence length="794" mass="90192">MKIKNPFAIGRFQFLLLLLSTLCFYSLNVTAQSARSQQKARDKAADVSYLSDSTVLTRGDYLARLQKVFEAINKVKVTTASFYKMAPISGYLTQDEAAIALIKERLNQSDRTLNLQNVQMYQTLLDELESSNTECLADLSHYEQKLNGLKTEILSLRKDTVLLKIFTVDSLKRIFKPQLIELRNKKLVMDSLIKSNTNLINSLQARTSANIINVKELQYTTDSQLKTVGIKAFGKERRYLWESVNKSANRSMGFKRFMQSEQQISKYYFVYTRSSRALLIFLGAVFFFWVFFNFKSLINRKKLDAVESFNFIFIRPRPYQISIIFILTLAPVFDLLAPALYIEAVHIFLALSLTTLLYKRLPREVFVQWCIFVVLLMAPVVLRLLGIPPRYQRWNLLVFSIASTAFGMLSYLKLRTKTGKYRILLPVAVIFIIFNLLAIFCNLFGRFTLTQIFYTTAVSAFLHALSLIILAGMITEAFLLQIKSSRIRKHYPEHFDWEPVVKSIRGLLNIVAFLIWLTLFLVNLNIFNELYTTILTVLTEKRKIGTLAFTLGGIVLFLLIIWTANFLQKYIAYFFGDTGDDSLDDNKGERSKLIVTRLVLLIGGFLLAVAASGLPIDKITVVLGALGVGIGLGLQNIVSNFVSGIILIFDKTLRIGDVVELSDKKGRVKEIGIRASTLLTDEGAEIIIPNGNILSNNIINWTLSNNQMRITISFTLAKPFVREEVEKLIKDAIASNDNIMLNKEAKLIMTPKTKTSTTVNIYFWCKDISVAESTRSSINAMIYDQLEEKGIEVL</sequence>
<evidence type="ECO:0000256" key="4">
    <source>
        <dbReference type="ARBA" id="ARBA00022692"/>
    </source>
</evidence>
<keyword evidence="5 8" id="KW-1133">Transmembrane helix</keyword>
<evidence type="ECO:0000313" key="13">
    <source>
        <dbReference type="Proteomes" id="UP000320300"/>
    </source>
</evidence>
<feature type="transmembrane region" description="Helical" evidence="8">
    <location>
        <begin position="451"/>
        <end position="480"/>
    </location>
</feature>
<evidence type="ECO:0000256" key="2">
    <source>
        <dbReference type="ARBA" id="ARBA00008017"/>
    </source>
</evidence>
<protein>
    <submittedName>
        <fullName evidence="12">Mechanosensitive ion channel</fullName>
    </submittedName>
</protein>
<keyword evidence="7" id="KW-0175">Coiled coil</keyword>
<dbReference type="PANTHER" id="PTHR30347:SF1">
    <property type="entry name" value="MECHANOSENSITIVE CHANNEL MSCK"/>
    <property type="match status" value="1"/>
</dbReference>
<organism evidence="12 13">
    <name type="scientific">Pedobacter westerhofensis</name>
    <dbReference type="NCBI Taxonomy" id="425512"/>
    <lineage>
        <taxon>Bacteria</taxon>
        <taxon>Pseudomonadati</taxon>
        <taxon>Bacteroidota</taxon>
        <taxon>Sphingobacteriia</taxon>
        <taxon>Sphingobacteriales</taxon>
        <taxon>Sphingobacteriaceae</taxon>
        <taxon>Pedobacter</taxon>
    </lineage>
</organism>
<evidence type="ECO:0000313" key="12">
    <source>
        <dbReference type="EMBL" id="SMO95257.1"/>
    </source>
</evidence>
<comment type="similarity">
    <text evidence="2">Belongs to the MscS (TC 1.A.23) family.</text>
</comment>
<dbReference type="RefSeq" id="WP_142530277.1">
    <property type="nucleotide sequence ID" value="NZ_CBCSJO010000011.1"/>
</dbReference>
<gene>
    <name evidence="12" type="ORF">SAMN06265348_11264</name>
</gene>
<keyword evidence="3" id="KW-1003">Cell membrane</keyword>
<dbReference type="InterPro" id="IPR052702">
    <property type="entry name" value="MscS-like_channel"/>
</dbReference>
<accession>A0A521FGE6</accession>
<dbReference type="InterPro" id="IPR006685">
    <property type="entry name" value="MscS_channel_2nd"/>
</dbReference>
<feature type="chain" id="PRO_5022004153" evidence="9">
    <location>
        <begin position="32"/>
        <end position="794"/>
    </location>
</feature>
<dbReference type="InterPro" id="IPR049278">
    <property type="entry name" value="MS_channel_C"/>
</dbReference>
<keyword evidence="4 8" id="KW-0812">Transmembrane</keyword>
<feature type="transmembrane region" description="Helical" evidence="8">
    <location>
        <begin position="547"/>
        <end position="567"/>
    </location>
</feature>
<evidence type="ECO:0000256" key="6">
    <source>
        <dbReference type="ARBA" id="ARBA00023136"/>
    </source>
</evidence>